<sequence>MPSFQTSGRHGYSVQFSPFFPHRLACASCQYYGIAGGGTLFVLDVAQDGLRPVQVFDFSDGLFDVTWAENNENILVAAGGDGSIQVWDVLQPKGPLKILKEHSKEVNAVNWSQTRNENLVVSSSWDNLIKVWDVSQSQSIRTHVGHSHIVYDVVWSPQLPGTFASASGDRTVRVWDIRGGDSCAVLIQAHSEEILSCDWCKYDKNQLFSGSVDGLIRGWDIRSPRLPFCELRGHEYAIRRVRANPFLGTSLATTSYDFTVRTWDTSQQRMLETIQHHTEFVYGLDFNIHVPGQIADCAWDGVIQVYQPQSCVPP</sequence>
<comment type="similarity">
    <text evidence="9">Belongs to the WD repeat peroxin-7 family.</text>
</comment>
<protein>
    <recommendedName>
        <fullName evidence="10">Peroxin-7</fullName>
    </recommendedName>
</protein>
<feature type="repeat" description="WD" evidence="11">
    <location>
        <begin position="187"/>
        <end position="223"/>
    </location>
</feature>
<organism evidence="12 13">
    <name type="scientific">Littorina saxatilis</name>
    <dbReference type="NCBI Taxonomy" id="31220"/>
    <lineage>
        <taxon>Eukaryota</taxon>
        <taxon>Metazoa</taxon>
        <taxon>Spiralia</taxon>
        <taxon>Lophotrochozoa</taxon>
        <taxon>Mollusca</taxon>
        <taxon>Gastropoda</taxon>
        <taxon>Caenogastropoda</taxon>
        <taxon>Littorinimorpha</taxon>
        <taxon>Littorinoidea</taxon>
        <taxon>Littorinidae</taxon>
        <taxon>Littorina</taxon>
    </lineage>
</organism>
<keyword evidence="6" id="KW-0677">Repeat</keyword>
<dbReference type="GO" id="GO:0005782">
    <property type="term" value="C:peroxisomal matrix"/>
    <property type="evidence" value="ECO:0007669"/>
    <property type="project" value="UniProtKB-SubCell"/>
</dbReference>
<dbReference type="InterPro" id="IPR036322">
    <property type="entry name" value="WD40_repeat_dom_sf"/>
</dbReference>
<evidence type="ECO:0000313" key="13">
    <source>
        <dbReference type="Proteomes" id="UP001374579"/>
    </source>
</evidence>
<dbReference type="InterPro" id="IPR001680">
    <property type="entry name" value="WD40_rpt"/>
</dbReference>
<dbReference type="PANTHER" id="PTHR46027:SF1">
    <property type="entry name" value="PEROXISOMAL TARGETING SIGNAL 2 RECEPTOR"/>
    <property type="match status" value="1"/>
</dbReference>
<feature type="repeat" description="WD" evidence="11">
    <location>
        <begin position="231"/>
        <end position="273"/>
    </location>
</feature>
<dbReference type="InterPro" id="IPR019775">
    <property type="entry name" value="WD40_repeat_CS"/>
</dbReference>
<feature type="repeat" description="WD" evidence="11">
    <location>
        <begin position="143"/>
        <end position="185"/>
    </location>
</feature>
<dbReference type="GO" id="GO:0016558">
    <property type="term" value="P:protein import into peroxisome matrix"/>
    <property type="evidence" value="ECO:0007669"/>
    <property type="project" value="InterPro"/>
</dbReference>
<evidence type="ECO:0000256" key="5">
    <source>
        <dbReference type="ARBA" id="ARBA00022574"/>
    </source>
</evidence>
<keyword evidence="13" id="KW-1185">Reference proteome</keyword>
<dbReference type="InterPro" id="IPR044536">
    <property type="entry name" value="PEX7"/>
</dbReference>
<dbReference type="InterPro" id="IPR020472">
    <property type="entry name" value="WD40_PAC1"/>
</dbReference>
<gene>
    <name evidence="12" type="ORF">V1264_015641</name>
</gene>
<evidence type="ECO:0000256" key="4">
    <source>
        <dbReference type="ARBA" id="ARBA00022490"/>
    </source>
</evidence>
<dbReference type="PRINTS" id="PR00320">
    <property type="entry name" value="GPROTEINBRPT"/>
</dbReference>
<evidence type="ECO:0000256" key="10">
    <source>
        <dbReference type="ARBA" id="ARBA00032565"/>
    </source>
</evidence>
<feature type="repeat" description="WD" evidence="11">
    <location>
        <begin position="99"/>
        <end position="142"/>
    </location>
</feature>
<keyword evidence="5 11" id="KW-0853">WD repeat</keyword>
<dbReference type="CDD" id="cd00200">
    <property type="entry name" value="WD40"/>
    <property type="match status" value="1"/>
</dbReference>
<dbReference type="AlphaFoldDB" id="A0AAN9BM65"/>
<keyword evidence="7" id="KW-0653">Protein transport</keyword>
<dbReference type="EMBL" id="JBAMIC010000004">
    <property type="protein sequence ID" value="KAK7107788.1"/>
    <property type="molecule type" value="Genomic_DNA"/>
</dbReference>
<feature type="repeat" description="WD" evidence="11">
    <location>
        <begin position="55"/>
        <end position="89"/>
    </location>
</feature>
<dbReference type="PROSITE" id="PS50082">
    <property type="entry name" value="WD_REPEATS_2"/>
    <property type="match status" value="5"/>
</dbReference>
<accession>A0AAN9BM65</accession>
<dbReference type="Pfam" id="PF00400">
    <property type="entry name" value="WD40"/>
    <property type="match status" value="5"/>
</dbReference>
<dbReference type="GO" id="GO:0005053">
    <property type="term" value="F:peroxisome matrix targeting signal-2 binding"/>
    <property type="evidence" value="ECO:0007669"/>
    <property type="project" value="InterPro"/>
</dbReference>
<evidence type="ECO:0000256" key="11">
    <source>
        <dbReference type="PROSITE-ProRule" id="PRU00221"/>
    </source>
</evidence>
<dbReference type="GO" id="GO:0005829">
    <property type="term" value="C:cytosol"/>
    <property type="evidence" value="ECO:0007669"/>
    <property type="project" value="UniProtKB-SubCell"/>
</dbReference>
<evidence type="ECO:0000256" key="6">
    <source>
        <dbReference type="ARBA" id="ARBA00022737"/>
    </source>
</evidence>
<evidence type="ECO:0000313" key="12">
    <source>
        <dbReference type="EMBL" id="KAK7107788.1"/>
    </source>
</evidence>
<dbReference type="PROSITE" id="PS00678">
    <property type="entry name" value="WD_REPEATS_1"/>
    <property type="match status" value="3"/>
</dbReference>
<evidence type="ECO:0000256" key="3">
    <source>
        <dbReference type="ARBA" id="ARBA00022448"/>
    </source>
</evidence>
<dbReference type="PROSITE" id="PS50294">
    <property type="entry name" value="WD_REPEATS_REGION"/>
    <property type="match status" value="3"/>
</dbReference>
<reference evidence="12 13" key="1">
    <citation type="submission" date="2024-02" db="EMBL/GenBank/DDBJ databases">
        <title>Chromosome-scale genome assembly of the rough periwinkle Littorina saxatilis.</title>
        <authorList>
            <person name="De Jode A."/>
            <person name="Faria R."/>
            <person name="Formenti G."/>
            <person name="Sims Y."/>
            <person name="Smith T.P."/>
            <person name="Tracey A."/>
            <person name="Wood J.M.D."/>
            <person name="Zagrodzka Z.B."/>
            <person name="Johannesson K."/>
            <person name="Butlin R.K."/>
            <person name="Leder E.H."/>
        </authorList>
    </citation>
    <scope>NUCLEOTIDE SEQUENCE [LARGE SCALE GENOMIC DNA]</scope>
    <source>
        <strain evidence="12">Snail1</strain>
        <tissue evidence="12">Muscle</tissue>
    </source>
</reference>
<keyword evidence="3" id="KW-0813">Transport</keyword>
<name>A0AAN9BM65_9CAEN</name>
<dbReference type="Gene3D" id="2.130.10.10">
    <property type="entry name" value="YVTN repeat-like/Quinoprotein amine dehydrogenase"/>
    <property type="match status" value="1"/>
</dbReference>
<evidence type="ECO:0000256" key="7">
    <source>
        <dbReference type="ARBA" id="ARBA00022927"/>
    </source>
</evidence>
<keyword evidence="4" id="KW-0963">Cytoplasm</keyword>
<dbReference type="PANTHER" id="PTHR46027">
    <property type="entry name" value="PEROXISOMAL TARGETING SIGNAL 2 RECEPTOR"/>
    <property type="match status" value="1"/>
</dbReference>
<dbReference type="Proteomes" id="UP001374579">
    <property type="component" value="Unassembled WGS sequence"/>
</dbReference>
<dbReference type="InterPro" id="IPR015943">
    <property type="entry name" value="WD40/YVTN_repeat-like_dom_sf"/>
</dbReference>
<comment type="subcellular location">
    <subcellularLocation>
        <location evidence="2">Cytoplasm</location>
        <location evidence="2">Cytosol</location>
    </subcellularLocation>
    <subcellularLocation>
        <location evidence="1">Peroxisome matrix</location>
    </subcellularLocation>
</comment>
<evidence type="ECO:0000256" key="1">
    <source>
        <dbReference type="ARBA" id="ARBA00004253"/>
    </source>
</evidence>
<dbReference type="SMART" id="SM00320">
    <property type="entry name" value="WD40"/>
    <property type="match status" value="6"/>
</dbReference>
<proteinExistence type="inferred from homology"/>
<keyword evidence="8" id="KW-0576">Peroxisome</keyword>
<dbReference type="SUPFAM" id="SSF50978">
    <property type="entry name" value="WD40 repeat-like"/>
    <property type="match status" value="1"/>
</dbReference>
<evidence type="ECO:0000256" key="9">
    <source>
        <dbReference type="ARBA" id="ARBA00024017"/>
    </source>
</evidence>
<evidence type="ECO:0000256" key="2">
    <source>
        <dbReference type="ARBA" id="ARBA00004514"/>
    </source>
</evidence>
<comment type="caution">
    <text evidence="12">The sequence shown here is derived from an EMBL/GenBank/DDBJ whole genome shotgun (WGS) entry which is preliminary data.</text>
</comment>
<evidence type="ECO:0000256" key="8">
    <source>
        <dbReference type="ARBA" id="ARBA00023140"/>
    </source>
</evidence>